<dbReference type="AlphaFoldDB" id="A0A438HPK8"/>
<organism evidence="1 2">
    <name type="scientific">Vitis vinifera</name>
    <name type="common">Grape</name>
    <dbReference type="NCBI Taxonomy" id="29760"/>
    <lineage>
        <taxon>Eukaryota</taxon>
        <taxon>Viridiplantae</taxon>
        <taxon>Streptophyta</taxon>
        <taxon>Embryophyta</taxon>
        <taxon>Tracheophyta</taxon>
        <taxon>Spermatophyta</taxon>
        <taxon>Magnoliopsida</taxon>
        <taxon>eudicotyledons</taxon>
        <taxon>Gunneridae</taxon>
        <taxon>Pentapetalae</taxon>
        <taxon>rosids</taxon>
        <taxon>Vitales</taxon>
        <taxon>Vitaceae</taxon>
        <taxon>Viteae</taxon>
        <taxon>Vitis</taxon>
    </lineage>
</organism>
<reference evidence="1 2" key="1">
    <citation type="journal article" date="2018" name="PLoS Genet.">
        <title>Population sequencing reveals clonal diversity and ancestral inbreeding in the grapevine cultivar Chardonnay.</title>
        <authorList>
            <person name="Roach M.J."/>
            <person name="Johnson D.L."/>
            <person name="Bohlmann J."/>
            <person name="van Vuuren H.J."/>
            <person name="Jones S.J."/>
            <person name="Pretorius I.S."/>
            <person name="Schmidt S.A."/>
            <person name="Borneman A.R."/>
        </authorList>
    </citation>
    <scope>NUCLEOTIDE SEQUENCE [LARGE SCALE GENOMIC DNA]</scope>
    <source>
        <strain evidence="2">cv. Chardonnay</strain>
        <tissue evidence="1">Leaf</tissue>
    </source>
</reference>
<evidence type="ECO:0000313" key="2">
    <source>
        <dbReference type="Proteomes" id="UP000288805"/>
    </source>
</evidence>
<dbReference type="PANTHER" id="PTHR11439:SF463">
    <property type="entry name" value="REVERSE TRANSCRIPTASE TY1_COPIA-TYPE DOMAIN-CONTAINING PROTEIN"/>
    <property type="match status" value="1"/>
</dbReference>
<dbReference type="Proteomes" id="UP000288805">
    <property type="component" value="Unassembled WGS sequence"/>
</dbReference>
<gene>
    <name evidence="1" type="primary">AtMg00810_54</name>
    <name evidence="1" type="ORF">CK203_035578</name>
</gene>
<dbReference type="CDD" id="cd09272">
    <property type="entry name" value="RNase_HI_RT_Ty1"/>
    <property type="match status" value="1"/>
</dbReference>
<name>A0A438HPK8_VITVI</name>
<evidence type="ECO:0000313" key="1">
    <source>
        <dbReference type="EMBL" id="RVW86391.1"/>
    </source>
</evidence>
<comment type="caution">
    <text evidence="1">The sequence shown here is derived from an EMBL/GenBank/DDBJ whole genome shotgun (WGS) entry which is preliminary data.</text>
</comment>
<proteinExistence type="predicted"/>
<protein>
    <submittedName>
        <fullName evidence="1">Putative mitochondrial protein</fullName>
    </submittedName>
</protein>
<accession>A0A438HPK8</accession>
<dbReference type="PANTHER" id="PTHR11439">
    <property type="entry name" value="GAG-POL-RELATED RETROTRANSPOSON"/>
    <property type="match status" value="1"/>
</dbReference>
<sequence>MAQPAQPVEEPVEEAKMFLSLPVAFSSRSKSVKGAWSQKSKRVNWNHNPIVKRLEAWLKLQDSGTLTRLGVMRILRYLKNAHGKGILFTKNVNHQSIEVYTDVDWAGAMDDRRSTSGYFTFVGGVLVTWKSKKQNVVARSSAEAEFRVWL</sequence>
<dbReference type="EMBL" id="QGNW01000194">
    <property type="protein sequence ID" value="RVW86391.1"/>
    <property type="molecule type" value="Genomic_DNA"/>
</dbReference>